<dbReference type="RefSeq" id="WP_317722549.1">
    <property type="nucleotide sequence ID" value="NZ_JAWLVK010000038.1"/>
</dbReference>
<evidence type="ECO:0000313" key="2">
    <source>
        <dbReference type="Proteomes" id="UP001186041"/>
    </source>
</evidence>
<sequence length="379" mass="41117">MSPAADAGPGLTRSRIENWDITHLEAAATRWRASADEFEQLFSRHRQNISGADWEGTAKDTALDRVTADTAVVDRQGEVVRAAADLADSSVADLRAAVQKTLSAIAEAEADGFRVAEDLSVTDGRRYDITTIRDRNRALAEHADNIQWNANQILATDTLIRERLQAKAGELDGITFDGEGSGTVQAASFGDGFKQWPFLDDDKPWEYNLDLTTRVWLDAPGNPSAGTVMSVDDVWKELNRCFNCNFPMGGAPAKMPKVGDQLPLEIERFGIHAADFPVEVTQIDKTANEINIEFATLPGHVDGEGSTIHFRFYESGGEVHLGIRGYIAHGPGTDEGWVGAPIRAGYGEVAKVTWQPYIDRLAANIAAAEGAVPVLTKGP</sequence>
<evidence type="ECO:0000313" key="1">
    <source>
        <dbReference type="EMBL" id="MDV7294329.1"/>
    </source>
</evidence>
<name>A0AAE5AFY4_MYCFO</name>
<organism evidence="1 2">
    <name type="scientific">Mycolicibacterium fortuitum</name>
    <name type="common">Mycobacterium fortuitum</name>
    <dbReference type="NCBI Taxonomy" id="1766"/>
    <lineage>
        <taxon>Bacteria</taxon>
        <taxon>Bacillati</taxon>
        <taxon>Actinomycetota</taxon>
        <taxon>Actinomycetes</taxon>
        <taxon>Mycobacteriales</taxon>
        <taxon>Mycobacteriaceae</taxon>
        <taxon>Mycolicibacterium</taxon>
    </lineage>
</organism>
<reference evidence="1" key="1">
    <citation type="submission" date="2023-10" db="EMBL/GenBank/DDBJ databases">
        <title>Mycolicibacterium fortuitum clinical isolates causing pulmonary infections in humans.</title>
        <authorList>
            <person name="Mejia-Ponce P.M."/>
            <person name="Zenteno-Cuevas R."/>
            <person name="Licona-Cassani C."/>
        </authorList>
    </citation>
    <scope>NUCLEOTIDE SEQUENCE</scope>
    <source>
        <strain evidence="1">M8</strain>
    </source>
</reference>
<comment type="caution">
    <text evidence="1">The sequence shown here is derived from an EMBL/GenBank/DDBJ whole genome shotgun (WGS) entry which is preliminary data.</text>
</comment>
<dbReference type="EMBL" id="JAWLVV010000039">
    <property type="protein sequence ID" value="MDV7294329.1"/>
    <property type="molecule type" value="Genomic_DNA"/>
</dbReference>
<accession>A0AAE5AFY4</accession>
<dbReference type="Proteomes" id="UP001186041">
    <property type="component" value="Unassembled WGS sequence"/>
</dbReference>
<dbReference type="AlphaFoldDB" id="A0AAE5AFY4"/>
<protein>
    <submittedName>
        <fullName evidence="1">Uncharacterized protein</fullName>
    </submittedName>
</protein>
<gene>
    <name evidence="1" type="ORF">R4485_29665</name>
</gene>
<proteinExistence type="predicted"/>